<feature type="domain" description="Phosphoribosylformylglycinamidine synthase linker" evidence="11">
    <location>
        <begin position="15"/>
        <end position="54"/>
    </location>
</feature>
<dbReference type="GO" id="GO:0000287">
    <property type="term" value="F:magnesium ion binding"/>
    <property type="evidence" value="ECO:0007669"/>
    <property type="project" value="UniProtKB-UniRule"/>
</dbReference>
<dbReference type="HAMAP" id="MF_00420">
    <property type="entry name" value="PurL_2"/>
    <property type="match status" value="1"/>
</dbReference>
<protein>
    <recommendedName>
        <fullName evidence="8">Phosphoribosylformylglycinamidine synthase subunit PurL</fullName>
        <shortName evidence="8">FGAM synthase</shortName>
        <ecNumber evidence="8">6.3.5.3</ecNumber>
    </recommendedName>
    <alternativeName>
        <fullName evidence="8">Formylglycinamide ribonucleotide amidotransferase subunit II</fullName>
        <shortName evidence="8">FGAR amidotransferase II</shortName>
        <shortName evidence="8">FGAR-AT II</shortName>
    </alternativeName>
    <alternativeName>
        <fullName evidence="8">Glutamine amidotransferase PurL</fullName>
    </alternativeName>
    <alternativeName>
        <fullName evidence="8">Phosphoribosylformylglycinamidine synthase subunit II</fullName>
    </alternativeName>
</protein>
<evidence type="ECO:0000259" key="10">
    <source>
        <dbReference type="Pfam" id="PF02769"/>
    </source>
</evidence>
<comment type="pathway">
    <text evidence="8">Purine metabolism; IMP biosynthesis via de novo pathway; 5-amino-1-(5-phospho-D-ribosyl)imidazole from N(2)-formyl-N(1)-(5-phospho-D-ribosyl)glycinamide: step 1/2.</text>
</comment>
<feature type="binding site" evidence="8">
    <location>
        <position position="504"/>
    </location>
    <ligand>
        <name>ATP</name>
        <dbReference type="ChEBI" id="CHEBI:30616"/>
    </ligand>
</feature>
<feature type="binding site" evidence="8">
    <location>
        <position position="239"/>
    </location>
    <ligand>
        <name>substrate</name>
    </ligand>
</feature>
<dbReference type="SUPFAM" id="SSF55326">
    <property type="entry name" value="PurM N-terminal domain-like"/>
    <property type="match status" value="2"/>
</dbReference>
<dbReference type="EMBL" id="CAGS01000132">
    <property type="protein sequence ID" value="CCF83285.1"/>
    <property type="molecule type" value="Genomic_DNA"/>
</dbReference>
<feature type="binding site" evidence="8">
    <location>
        <begin position="95"/>
        <end position="98"/>
    </location>
    <ligand>
        <name>substrate</name>
    </ligand>
</feature>
<keyword evidence="1 8" id="KW-0963">Cytoplasm</keyword>
<evidence type="ECO:0000256" key="5">
    <source>
        <dbReference type="ARBA" id="ARBA00022755"/>
    </source>
</evidence>
<feature type="binding site" evidence="8">
    <location>
        <position position="542"/>
    </location>
    <ligand>
        <name>Mg(2+)</name>
        <dbReference type="ChEBI" id="CHEBI:18420"/>
        <label>1</label>
    </ligand>
</feature>
<keyword evidence="3 8" id="KW-0479">Metal-binding</keyword>
<evidence type="ECO:0000256" key="8">
    <source>
        <dbReference type="HAMAP-Rule" id="MF_00420"/>
    </source>
</evidence>
<evidence type="ECO:0000259" key="9">
    <source>
        <dbReference type="Pfam" id="PF00586"/>
    </source>
</evidence>
<dbReference type="Proteomes" id="UP000004221">
    <property type="component" value="Unassembled WGS sequence"/>
</dbReference>
<dbReference type="PIRSF" id="PIRSF001587">
    <property type="entry name" value="FGAM_synthase_II"/>
    <property type="match status" value="1"/>
</dbReference>
<dbReference type="InterPro" id="IPR010074">
    <property type="entry name" value="PRibForGlyAmidine_synth_PurL"/>
</dbReference>
<dbReference type="PANTHER" id="PTHR43555">
    <property type="entry name" value="PHOSPHORIBOSYLFORMYLGLYCINAMIDINE SYNTHASE SUBUNIT PURL"/>
    <property type="match status" value="1"/>
</dbReference>
<dbReference type="Gene3D" id="3.90.650.10">
    <property type="entry name" value="PurM-like C-terminal domain"/>
    <property type="match status" value="2"/>
</dbReference>
<comment type="subcellular location">
    <subcellularLocation>
        <location evidence="8">Cytoplasm</location>
    </subcellularLocation>
</comment>
<comment type="caution">
    <text evidence="12">The sequence shown here is derived from an EMBL/GenBank/DDBJ whole genome shotgun (WGS) entry which is preliminary data.</text>
</comment>
<dbReference type="InterPro" id="IPR036676">
    <property type="entry name" value="PurM-like_C_sf"/>
</dbReference>
<dbReference type="FunFam" id="3.30.1330.10:FF:000004">
    <property type="entry name" value="Phosphoribosylformylglycinamidine synthase subunit PurL"/>
    <property type="match status" value="1"/>
</dbReference>
<dbReference type="InterPro" id="IPR010918">
    <property type="entry name" value="PurM-like_C_dom"/>
</dbReference>
<dbReference type="AlphaFoldDB" id="I4EF23"/>
<dbReference type="GO" id="GO:0006189">
    <property type="term" value="P:'de novo' IMP biosynthetic process"/>
    <property type="evidence" value="ECO:0007669"/>
    <property type="project" value="UniProtKB-UniRule"/>
</dbReference>
<evidence type="ECO:0000256" key="6">
    <source>
        <dbReference type="ARBA" id="ARBA00022840"/>
    </source>
</evidence>
<keyword evidence="5 8" id="KW-0658">Purine biosynthesis</keyword>
<feature type="binding site" evidence="8">
    <location>
        <position position="541"/>
    </location>
    <ligand>
        <name>ATP</name>
        <dbReference type="ChEBI" id="CHEBI:30616"/>
    </ligand>
</feature>
<comment type="function">
    <text evidence="8">Part of the phosphoribosylformylglycinamidine synthase complex involved in the purines biosynthetic pathway. Catalyzes the ATP-dependent conversion of formylglycinamide ribonucleotide (FGAR) and glutamine to yield formylglycinamidine ribonucleotide (FGAM) and glutamate. The FGAM synthase complex is composed of three subunits. PurQ produces an ammonia molecule by converting glutamine to glutamate. PurL transfers the ammonia molecule to FGAR to form FGAM in an ATP-dependent manner. PurS interacts with PurQ and PurL and is thought to assist in the transfer of the ammonia molecule from PurQ to PurL.</text>
</comment>
<gene>
    <name evidence="8 12" type="primary">purL</name>
    <name evidence="12" type="ORF">NITHO_2170013</name>
</gene>
<dbReference type="OrthoDB" id="9804441at2"/>
<dbReference type="NCBIfam" id="TIGR01736">
    <property type="entry name" value="FGAM_synth_II"/>
    <property type="match status" value="1"/>
</dbReference>
<reference evidence="12 13" key="1">
    <citation type="journal article" date="2012" name="ISME J.">
        <title>Nitrification expanded: discovery, physiology and genomics of a nitrite-oxidizing bacterium from the phylum Chloroflexi.</title>
        <authorList>
            <person name="Sorokin D.Y."/>
            <person name="Lucker S."/>
            <person name="Vejmelkova D."/>
            <person name="Kostrikina N.A."/>
            <person name="Kleerebezem R."/>
            <person name="Rijpstra W.I."/>
            <person name="Damste J.S."/>
            <person name="Le Paslier D."/>
            <person name="Muyzer G."/>
            <person name="Wagner M."/>
            <person name="van Loosdrecht M.C."/>
            <person name="Daims H."/>
        </authorList>
    </citation>
    <scope>NUCLEOTIDE SEQUENCE [LARGE SCALE GENOMIC DNA]</scope>
    <source>
        <strain evidence="13">none</strain>
    </source>
</reference>
<dbReference type="GO" id="GO:0005524">
    <property type="term" value="F:ATP binding"/>
    <property type="evidence" value="ECO:0007669"/>
    <property type="project" value="UniProtKB-UniRule"/>
</dbReference>
<keyword evidence="2 8" id="KW-0436">Ligase</keyword>
<evidence type="ECO:0000256" key="4">
    <source>
        <dbReference type="ARBA" id="ARBA00022741"/>
    </source>
</evidence>
<evidence type="ECO:0000256" key="2">
    <source>
        <dbReference type="ARBA" id="ARBA00022598"/>
    </source>
</evidence>
<feature type="binding site" evidence="8">
    <location>
        <begin position="312"/>
        <end position="314"/>
    </location>
    <ligand>
        <name>substrate</name>
    </ligand>
</feature>
<comment type="caution">
    <text evidence="8">Lacks conserved residue(s) required for the propagation of feature annotation.</text>
</comment>
<name>I4EF23_9BACT</name>
<dbReference type="InterPro" id="IPR036921">
    <property type="entry name" value="PurM-like_N_sf"/>
</dbReference>
<keyword evidence="7 8" id="KW-0460">Magnesium</keyword>
<dbReference type="NCBIfam" id="NF002290">
    <property type="entry name" value="PRK01213.1"/>
    <property type="match status" value="1"/>
</dbReference>
<dbReference type="PANTHER" id="PTHR43555:SF1">
    <property type="entry name" value="PHOSPHORIBOSYLFORMYLGLYCINAMIDINE SYNTHASE SUBUNIT PURL"/>
    <property type="match status" value="1"/>
</dbReference>
<feature type="domain" description="PurM-like N-terminal" evidence="9">
    <location>
        <begin position="75"/>
        <end position="190"/>
    </location>
</feature>
<feature type="binding site" evidence="8">
    <location>
        <position position="544"/>
    </location>
    <ligand>
        <name>substrate</name>
    </ligand>
</feature>
<dbReference type="GO" id="GO:0004642">
    <property type="term" value="F:phosphoribosylformylglycinamidine synthase activity"/>
    <property type="evidence" value="ECO:0007669"/>
    <property type="project" value="UniProtKB-UniRule"/>
</dbReference>
<feature type="binding site" evidence="8">
    <location>
        <position position="92"/>
    </location>
    <ligand>
        <name>ATP</name>
        <dbReference type="ChEBI" id="CHEBI:30616"/>
    </ligand>
</feature>
<keyword evidence="6 8" id="KW-0067">ATP-binding</keyword>
<dbReference type="InterPro" id="IPR041609">
    <property type="entry name" value="PurL_linker"/>
</dbReference>
<evidence type="ECO:0000256" key="3">
    <source>
        <dbReference type="ARBA" id="ARBA00022723"/>
    </source>
</evidence>
<dbReference type="Gene3D" id="3.30.1330.10">
    <property type="entry name" value="PurM-like, N-terminal domain"/>
    <property type="match status" value="2"/>
</dbReference>
<keyword evidence="13" id="KW-1185">Reference proteome</keyword>
<dbReference type="Pfam" id="PF00586">
    <property type="entry name" value="AIRS"/>
    <property type="match status" value="2"/>
</dbReference>
<evidence type="ECO:0000313" key="13">
    <source>
        <dbReference type="Proteomes" id="UP000004221"/>
    </source>
</evidence>
<feature type="binding site" evidence="8">
    <location>
        <position position="268"/>
    </location>
    <ligand>
        <name>Mg(2+)</name>
        <dbReference type="ChEBI" id="CHEBI:18420"/>
        <label>2</label>
    </ligand>
</feature>
<dbReference type="InterPro" id="IPR016188">
    <property type="entry name" value="PurM-like_N"/>
</dbReference>
<dbReference type="Pfam" id="PF02769">
    <property type="entry name" value="AIRS_C"/>
    <property type="match status" value="2"/>
</dbReference>
<keyword evidence="4 8" id="KW-0547">Nucleotide-binding</keyword>
<dbReference type="Pfam" id="PF18072">
    <property type="entry name" value="FGAR-AT_linker"/>
    <property type="match status" value="1"/>
</dbReference>
<feature type="domain" description="PurM-like C-terminal" evidence="10">
    <location>
        <begin position="582"/>
        <end position="719"/>
    </location>
</feature>
<evidence type="ECO:0000256" key="1">
    <source>
        <dbReference type="ARBA" id="ARBA00022490"/>
    </source>
</evidence>
<feature type="binding site" evidence="8">
    <location>
        <position position="53"/>
    </location>
    <ligand>
        <name>ATP</name>
        <dbReference type="ChEBI" id="CHEBI:30616"/>
    </ligand>
</feature>
<evidence type="ECO:0000259" key="11">
    <source>
        <dbReference type="Pfam" id="PF18072"/>
    </source>
</evidence>
<feature type="binding site" evidence="8">
    <location>
        <position position="117"/>
    </location>
    <ligand>
        <name>substrate</name>
    </ligand>
</feature>
<feature type="binding site" evidence="8">
    <location>
        <position position="94"/>
    </location>
    <ligand>
        <name>Mg(2+)</name>
        <dbReference type="ChEBI" id="CHEBI:18420"/>
        <label>1</label>
    </ligand>
</feature>
<accession>I4EF23</accession>
<comment type="similarity">
    <text evidence="8">Belongs to the FGAMS family.</text>
</comment>
<dbReference type="UniPathway" id="UPA00074">
    <property type="reaction ID" value="UER00128"/>
</dbReference>
<proteinExistence type="inferred from homology"/>
<evidence type="ECO:0000313" key="12">
    <source>
        <dbReference type="EMBL" id="CCF83285.1"/>
    </source>
</evidence>
<feature type="active site" evidence="8">
    <location>
        <position position="50"/>
    </location>
</feature>
<dbReference type="CDD" id="cd02203">
    <property type="entry name" value="PurL_repeat1"/>
    <property type="match status" value="1"/>
</dbReference>
<dbReference type="RefSeq" id="WP_008476306.1">
    <property type="nucleotide sequence ID" value="NZ_CAGS01000132.1"/>
</dbReference>
<dbReference type="CDD" id="cd02204">
    <property type="entry name" value="PurL_repeat2"/>
    <property type="match status" value="1"/>
</dbReference>
<feature type="binding site" evidence="8">
    <location>
        <position position="118"/>
    </location>
    <ligand>
        <name>Mg(2+)</name>
        <dbReference type="ChEBI" id="CHEBI:18420"/>
        <label>2</label>
    </ligand>
</feature>
<sequence length="743" mass="78369">MTVSGSTKVTPEILREVALTEAEYRLIVEKLGREPNAVELGMFGAMWSEHCGYKNSRPLLKRFPTSGPRVAQGPGENAGAVDIGDGLVAVLKIESHNHPSAVEPFQGAATGVGGIVRDIFTMGARPIAILDSLRFGPLSEPRNSFLFSGVVGGVGGYGNCLGIPTVAGDIFFDAAYTGNPLLNAMCVGVARRDDLMRAGASGIGNIVLLVGADTGRDGIHGATFASVDDPEKSHRGVIQVGNPFLEKLLLEACLEVLQTSDQVVAMQDLGAAGLTSSAVECASRGGVGLEIDVARVSRREASMTPYEIMLSESQERMLVIVTEAGLDQVRAIFDHWGLHSDIIGTVTDDGIVRVRDGDEVVVEVPARLLTDECPIYIREGRESEKIVQLRAFDPLALPDLGLGQDAWLSPREALLRLLSSPNICSREPVTRTYDHTILSNTVLGPGEADAAVLRVKGTRIGLAVKTDCNPRYCYLDPYLGGMHAVAEAARNVSCVGAEPLAITDCLNFGNPERPEIYYQLQRAVEGMSAACRALNTPVVSGNVSLYNESGAEAILPTPTVGIVGCLEDVDRHVGLGFRGNGAVYLVGPAETTLGGSEYLSRMHDLLAGAPPGIDLDLEQRVQRAVREGIEDGLIMAAHDCSEGGLAVTLAESCITGGVGGRFDLKPLIDASGGRLDVALFGEAASRIVVEVQAADAGELEALLNAAGVPYHRLGTTGGSDFDLADLFNLAVAEIGPAWRSALT</sequence>
<feature type="active site" description="Proton acceptor" evidence="8">
    <location>
        <position position="96"/>
    </location>
</feature>
<dbReference type="GO" id="GO:0005737">
    <property type="term" value="C:cytoplasm"/>
    <property type="evidence" value="ECO:0007669"/>
    <property type="project" value="UniProtKB-SubCell"/>
</dbReference>
<comment type="catalytic activity">
    <reaction evidence="8">
        <text>N(2)-formyl-N(1)-(5-phospho-beta-D-ribosyl)glycinamide + L-glutamine + ATP + H2O = 2-formamido-N(1)-(5-O-phospho-beta-D-ribosyl)acetamidine + L-glutamate + ADP + phosphate + H(+)</text>
        <dbReference type="Rhea" id="RHEA:17129"/>
        <dbReference type="ChEBI" id="CHEBI:15377"/>
        <dbReference type="ChEBI" id="CHEBI:15378"/>
        <dbReference type="ChEBI" id="CHEBI:29985"/>
        <dbReference type="ChEBI" id="CHEBI:30616"/>
        <dbReference type="ChEBI" id="CHEBI:43474"/>
        <dbReference type="ChEBI" id="CHEBI:58359"/>
        <dbReference type="ChEBI" id="CHEBI:147286"/>
        <dbReference type="ChEBI" id="CHEBI:147287"/>
        <dbReference type="ChEBI" id="CHEBI:456216"/>
        <dbReference type="EC" id="6.3.5.3"/>
    </reaction>
</comment>
<organism evidence="12 13">
    <name type="scientific">Nitrolancea hollandica Lb</name>
    <dbReference type="NCBI Taxonomy" id="1129897"/>
    <lineage>
        <taxon>Bacteria</taxon>
        <taxon>Pseudomonadati</taxon>
        <taxon>Thermomicrobiota</taxon>
        <taxon>Thermomicrobia</taxon>
        <taxon>Sphaerobacterales</taxon>
        <taxon>Sphaerobacterineae</taxon>
        <taxon>Sphaerobacteraceae</taxon>
        <taxon>Nitrolancea</taxon>
    </lineage>
</organism>
<feature type="domain" description="PurM-like C-terminal" evidence="10">
    <location>
        <begin position="203"/>
        <end position="355"/>
    </location>
</feature>
<feature type="domain" description="PurM-like N-terminal" evidence="9">
    <location>
        <begin position="448"/>
        <end position="564"/>
    </location>
</feature>
<evidence type="ECO:0000256" key="7">
    <source>
        <dbReference type="ARBA" id="ARBA00022842"/>
    </source>
</evidence>
<comment type="subunit">
    <text evidence="8">Monomer. Part of the FGAM synthase complex composed of 1 PurL, 1 PurQ and 2 PurS subunits.</text>
</comment>
<dbReference type="EC" id="6.3.5.3" evidence="8"/>
<dbReference type="SUPFAM" id="SSF56042">
    <property type="entry name" value="PurM C-terminal domain-like"/>
    <property type="match status" value="2"/>
</dbReference>